<gene>
    <name evidence="1" type="ORF">CB5_LOCUS14885</name>
</gene>
<protein>
    <submittedName>
        <fullName evidence="1">Uncharacterized protein</fullName>
    </submittedName>
</protein>
<organism evidence="1">
    <name type="scientific">Ananas comosus var. bracteatus</name>
    <name type="common">red pineapple</name>
    <dbReference type="NCBI Taxonomy" id="296719"/>
    <lineage>
        <taxon>Eukaryota</taxon>
        <taxon>Viridiplantae</taxon>
        <taxon>Streptophyta</taxon>
        <taxon>Embryophyta</taxon>
        <taxon>Tracheophyta</taxon>
        <taxon>Spermatophyta</taxon>
        <taxon>Magnoliopsida</taxon>
        <taxon>Liliopsida</taxon>
        <taxon>Poales</taxon>
        <taxon>Bromeliaceae</taxon>
        <taxon>Bromelioideae</taxon>
        <taxon>Ananas</taxon>
    </lineage>
</organism>
<name>A0A6V7PLG8_ANACO</name>
<evidence type="ECO:0000313" key="1">
    <source>
        <dbReference type="EMBL" id="CAD1831674.1"/>
    </source>
</evidence>
<dbReference type="AlphaFoldDB" id="A0A6V7PLG8"/>
<sequence length="177" mass="19763">MCKILKLAKCLSKASRPSSSTIDSSIKEISEKEKAVQKIKKDCGIMDGVSGPLSSQNVENMAEFRTLDAVEARGGLLMAWNPYLFDCIEDRSGFFSLNVLRYPTALNVIYTVWNQALPSLDASSHFAAKIKRPRALDSWSAGLTSAIKKQSNLCLRWIEWLDKSEETRPISNMESLL</sequence>
<proteinExistence type="predicted"/>
<reference evidence="1" key="1">
    <citation type="submission" date="2020-07" db="EMBL/GenBank/DDBJ databases">
        <authorList>
            <person name="Lin J."/>
        </authorList>
    </citation>
    <scope>NUCLEOTIDE SEQUENCE</scope>
</reference>
<dbReference type="EMBL" id="LR862149">
    <property type="protein sequence ID" value="CAD1831674.1"/>
    <property type="molecule type" value="Genomic_DNA"/>
</dbReference>
<accession>A0A6V7PLG8</accession>